<feature type="compositionally biased region" description="Low complexity" evidence="1">
    <location>
        <begin position="224"/>
        <end position="234"/>
    </location>
</feature>
<dbReference type="GO" id="GO:0005884">
    <property type="term" value="C:actin filament"/>
    <property type="evidence" value="ECO:0007669"/>
    <property type="project" value="TreeGrafter"/>
</dbReference>
<feature type="compositionally biased region" description="Polar residues" evidence="1">
    <location>
        <begin position="125"/>
        <end position="145"/>
    </location>
</feature>
<feature type="region of interest" description="Disordered" evidence="1">
    <location>
        <begin position="1"/>
        <end position="167"/>
    </location>
</feature>
<reference evidence="2" key="1">
    <citation type="journal article" date="2020" name="bioRxiv">
        <title>Whole genome comparisons of ergot fungi reveals the divergence and evolution of species within the genus Claviceps are the result of varying mechanisms driving genome evolution and host range expansion.</title>
        <authorList>
            <person name="Wyka S.A."/>
            <person name="Mondo S.J."/>
            <person name="Liu M."/>
            <person name="Dettman J."/>
            <person name="Nalam V."/>
            <person name="Broders K.D."/>
        </authorList>
    </citation>
    <scope>NUCLEOTIDE SEQUENCE</scope>
    <source>
        <strain evidence="2">CCC 602</strain>
    </source>
</reference>
<dbReference type="EMBL" id="SRPW01000062">
    <property type="protein sequence ID" value="KAG6018158.1"/>
    <property type="molecule type" value="Genomic_DNA"/>
</dbReference>
<gene>
    <name evidence="2" type="ORF">E4U43_007400</name>
</gene>
<name>A0A9P7T3Q3_9HYPO</name>
<feature type="region of interest" description="Disordered" evidence="1">
    <location>
        <begin position="313"/>
        <end position="532"/>
    </location>
</feature>
<feature type="compositionally biased region" description="Pro residues" evidence="1">
    <location>
        <begin position="439"/>
        <end position="454"/>
    </location>
</feature>
<evidence type="ECO:0000256" key="1">
    <source>
        <dbReference type="SAM" id="MobiDB-lite"/>
    </source>
</evidence>
<dbReference type="PANTHER" id="PTHR45691:SF6">
    <property type="entry name" value="PROTEIN DIAPHANOUS"/>
    <property type="match status" value="1"/>
</dbReference>
<feature type="region of interest" description="Disordered" evidence="1">
    <location>
        <begin position="180"/>
        <end position="293"/>
    </location>
</feature>
<dbReference type="AlphaFoldDB" id="A0A9P7T3Q3"/>
<evidence type="ECO:0000313" key="3">
    <source>
        <dbReference type="Proteomes" id="UP000748025"/>
    </source>
</evidence>
<feature type="compositionally biased region" description="Basic and acidic residues" evidence="1">
    <location>
        <begin position="26"/>
        <end position="40"/>
    </location>
</feature>
<accession>A0A9P7T3Q3</accession>
<keyword evidence="3" id="KW-1185">Reference proteome</keyword>
<dbReference type="GO" id="GO:0030041">
    <property type="term" value="P:actin filament polymerization"/>
    <property type="evidence" value="ECO:0007669"/>
    <property type="project" value="TreeGrafter"/>
</dbReference>
<feature type="compositionally biased region" description="Polar residues" evidence="1">
    <location>
        <begin position="211"/>
        <end position="220"/>
    </location>
</feature>
<comment type="caution">
    <text evidence="2">The sequence shown here is derived from an EMBL/GenBank/DDBJ whole genome shotgun (WGS) entry which is preliminary data.</text>
</comment>
<protein>
    <submittedName>
        <fullName evidence="2">Uncharacterized protein</fullName>
    </submittedName>
</protein>
<dbReference type="OrthoDB" id="428854at2759"/>
<dbReference type="Proteomes" id="UP000748025">
    <property type="component" value="Unassembled WGS sequence"/>
</dbReference>
<feature type="compositionally biased region" description="Polar residues" evidence="1">
    <location>
        <begin position="399"/>
        <end position="410"/>
    </location>
</feature>
<feature type="compositionally biased region" description="Basic and acidic residues" evidence="1">
    <location>
        <begin position="471"/>
        <end position="483"/>
    </location>
</feature>
<dbReference type="PANTHER" id="PTHR45691">
    <property type="entry name" value="PROTEIN DIAPHANOUS"/>
    <property type="match status" value="1"/>
</dbReference>
<feature type="compositionally biased region" description="Polar residues" evidence="1">
    <location>
        <begin position="456"/>
        <end position="469"/>
    </location>
</feature>
<proteinExistence type="predicted"/>
<feature type="compositionally biased region" description="Basic and acidic residues" evidence="1">
    <location>
        <begin position="191"/>
        <end position="202"/>
    </location>
</feature>
<sequence length="550" mass="58993">MSSNPFRKKSPETTASLRASSPKPSLRYDDHLAASDDRKDKSTKRVRVLSPPPSSSDALRWSHDGSQPPGILSDDNDTVGFSHYHPTSDPFGGTSTDESDRDSNITPPPVPPLQNNHGQERVRSHTTPVNPFSKTLQHAQGSVEPQTERNEEESEVPRAARAGRRSLNVDAFRSLLMTGRVGHDAASAPTQRHESTAEDKKSSTCPPVLPSNATPRTIQHNGDDSSQVSSYESQVEGDEESSNSASLHQTNKDRDRKLPPRPPPPPSSRHGKSLRQHGPFPDLSRGVDDVDDDAQLAMNRELDGGIPVEVEMEVNESQPQVESAAVRRDNTSKKSAPAPPPRRGHPRSDSQVADVEGFRQTCSAAGEPVSRSASTRLSGPVPAPPPSRRPHSARGPSSQLSGSNVSSPKTTARAPIMSMDHAVPASSPPSENPLDGNPPCSPPPHPLPPPPPPARQFSTRRPPSLNNMDAPTRRISSETRSREIPLVPPPPPPPRNRSGSGNNTAAALSKKSSEANLPAQHTADEGKSAGILADLDALQREVDALRGKMD</sequence>
<feature type="compositionally biased region" description="Polar residues" evidence="1">
    <location>
        <begin position="12"/>
        <end position="23"/>
    </location>
</feature>
<feature type="compositionally biased region" description="Polar residues" evidence="1">
    <location>
        <begin position="497"/>
        <end position="506"/>
    </location>
</feature>
<organism evidence="2 3">
    <name type="scientific">Claviceps pusilla</name>
    <dbReference type="NCBI Taxonomy" id="123648"/>
    <lineage>
        <taxon>Eukaryota</taxon>
        <taxon>Fungi</taxon>
        <taxon>Dikarya</taxon>
        <taxon>Ascomycota</taxon>
        <taxon>Pezizomycotina</taxon>
        <taxon>Sordariomycetes</taxon>
        <taxon>Hypocreomycetidae</taxon>
        <taxon>Hypocreales</taxon>
        <taxon>Clavicipitaceae</taxon>
        <taxon>Claviceps</taxon>
    </lineage>
</organism>
<feature type="compositionally biased region" description="Pro residues" evidence="1">
    <location>
        <begin position="486"/>
        <end position="495"/>
    </location>
</feature>
<evidence type="ECO:0000313" key="2">
    <source>
        <dbReference type="EMBL" id="KAG6018158.1"/>
    </source>
</evidence>
<dbReference type="InterPro" id="IPR051412">
    <property type="entry name" value="Formin_Homology_Diaphanous_sf"/>
</dbReference>